<protein>
    <recommendedName>
        <fullName evidence="4">DUF4352 domain-containing protein</fullName>
    </recommendedName>
</protein>
<keyword evidence="1" id="KW-0472">Membrane</keyword>
<organism evidence="2 3">
    <name type="scientific">Kribbella rubisoli</name>
    <dbReference type="NCBI Taxonomy" id="3075929"/>
    <lineage>
        <taxon>Bacteria</taxon>
        <taxon>Bacillati</taxon>
        <taxon>Actinomycetota</taxon>
        <taxon>Actinomycetes</taxon>
        <taxon>Propionibacteriales</taxon>
        <taxon>Kribbellaceae</taxon>
        <taxon>Kribbella</taxon>
    </lineage>
</organism>
<comment type="caution">
    <text evidence="2">The sequence shown here is derived from an EMBL/GenBank/DDBJ whole genome shotgun (WGS) entry which is preliminary data.</text>
</comment>
<keyword evidence="1" id="KW-0812">Transmembrane</keyword>
<name>A0A4Q7XD78_9ACTN</name>
<dbReference type="OrthoDB" id="3825993at2"/>
<gene>
    <name evidence="2" type="ORF">EV645_2830</name>
</gene>
<dbReference type="AlphaFoldDB" id="A0A4Q7XD78"/>
<evidence type="ECO:0008006" key="4">
    <source>
        <dbReference type="Google" id="ProtNLM"/>
    </source>
</evidence>
<evidence type="ECO:0000313" key="3">
    <source>
        <dbReference type="Proteomes" id="UP000292027"/>
    </source>
</evidence>
<dbReference type="Proteomes" id="UP000292027">
    <property type="component" value="Unassembled WGS sequence"/>
</dbReference>
<feature type="transmembrane region" description="Helical" evidence="1">
    <location>
        <begin position="23"/>
        <end position="44"/>
    </location>
</feature>
<dbReference type="EMBL" id="SHKR01000011">
    <property type="protein sequence ID" value="RZU20595.1"/>
    <property type="molecule type" value="Genomic_DNA"/>
</dbReference>
<proteinExistence type="predicted"/>
<sequence length="212" mass="23499">MESLDEVIDAMIADRVIHRHRRIWLLVIALVVVAVLVVLATGGWKEKKGRTVPTLTAPTTVTAGRFEYSFTKAEIVQTPKTEYDEAESKLKVYFDAKNVDTEEHESVSIDSQLMLFVPGHGEENVESDGASCHDDKIGWVLVYGLPPESCSMTFKVAPDFKADVVEIGVLQEHYESDNEALGANDKPYWHNEDAAAVVRLSPKVVIDAGENK</sequence>
<dbReference type="RefSeq" id="WP_130443331.1">
    <property type="nucleotide sequence ID" value="NZ_SHKR01000011.1"/>
</dbReference>
<accession>A0A4Q7XD78</accession>
<keyword evidence="3" id="KW-1185">Reference proteome</keyword>
<evidence type="ECO:0000313" key="2">
    <source>
        <dbReference type="EMBL" id="RZU20595.1"/>
    </source>
</evidence>
<reference evidence="2 3" key="1">
    <citation type="journal article" date="2015" name="Stand. Genomic Sci.">
        <title>Genomic Encyclopedia of Bacterial and Archaeal Type Strains, Phase III: the genomes of soil and plant-associated and newly described type strains.</title>
        <authorList>
            <person name="Whitman W.B."/>
            <person name="Woyke T."/>
            <person name="Klenk H.P."/>
            <person name="Zhou Y."/>
            <person name="Lilburn T.G."/>
            <person name="Beck B.J."/>
            <person name="De Vos P."/>
            <person name="Vandamme P."/>
            <person name="Eisen J.A."/>
            <person name="Garrity G."/>
            <person name="Hugenholtz P."/>
            <person name="Kyrpides N.C."/>
        </authorList>
    </citation>
    <scope>NUCLEOTIDE SEQUENCE [LARGE SCALE GENOMIC DNA]</scope>
    <source>
        <strain evidence="2 3">VKM Ac-2540</strain>
    </source>
</reference>
<keyword evidence="1" id="KW-1133">Transmembrane helix</keyword>
<evidence type="ECO:0000256" key="1">
    <source>
        <dbReference type="SAM" id="Phobius"/>
    </source>
</evidence>